<dbReference type="FunFam" id="3.30.160.60:FF:000912">
    <property type="entry name" value="Zinc finger protein 660"/>
    <property type="match status" value="1"/>
</dbReference>
<reference evidence="7" key="1">
    <citation type="submission" date="2025-08" db="UniProtKB">
        <authorList>
            <consortium name="Ensembl"/>
        </authorList>
    </citation>
    <scope>IDENTIFICATION</scope>
</reference>
<keyword evidence="8" id="KW-1185">Reference proteome</keyword>
<evidence type="ECO:0000256" key="3">
    <source>
        <dbReference type="ARBA" id="ARBA00022771"/>
    </source>
</evidence>
<evidence type="ECO:0000256" key="1">
    <source>
        <dbReference type="ARBA" id="ARBA00022723"/>
    </source>
</evidence>
<keyword evidence="4" id="KW-0862">Zinc</keyword>
<evidence type="ECO:0000313" key="7">
    <source>
        <dbReference type="Ensembl" id="ENSCPRP00005011257.1"/>
    </source>
</evidence>
<evidence type="ECO:0000259" key="6">
    <source>
        <dbReference type="PROSITE" id="PS50157"/>
    </source>
</evidence>
<dbReference type="GO" id="GO:0000981">
    <property type="term" value="F:DNA-binding transcription factor activity, RNA polymerase II-specific"/>
    <property type="evidence" value="ECO:0007669"/>
    <property type="project" value="TreeGrafter"/>
</dbReference>
<dbReference type="GeneTree" id="ENSGT01150000286944"/>
<dbReference type="FunFam" id="3.30.160.60:FF:002343">
    <property type="entry name" value="Zinc finger protein 33A"/>
    <property type="match status" value="1"/>
</dbReference>
<proteinExistence type="predicted"/>
<dbReference type="PROSITE" id="PS00028">
    <property type="entry name" value="ZINC_FINGER_C2H2_1"/>
    <property type="match status" value="4"/>
</dbReference>
<dbReference type="GO" id="GO:0045944">
    <property type="term" value="P:positive regulation of transcription by RNA polymerase II"/>
    <property type="evidence" value="ECO:0007669"/>
    <property type="project" value="UniProtKB-ARBA"/>
</dbReference>
<reference evidence="7" key="2">
    <citation type="submission" date="2025-09" db="UniProtKB">
        <authorList>
            <consortium name="Ensembl"/>
        </authorList>
    </citation>
    <scope>IDENTIFICATION</scope>
</reference>
<feature type="domain" description="C2H2-type" evidence="6">
    <location>
        <begin position="213"/>
        <end position="240"/>
    </location>
</feature>
<dbReference type="GO" id="GO:0008270">
    <property type="term" value="F:zinc ion binding"/>
    <property type="evidence" value="ECO:0007669"/>
    <property type="project" value="UniProtKB-KW"/>
</dbReference>
<dbReference type="AlphaFoldDB" id="A0A7M4EML4"/>
<organism evidence="7 8">
    <name type="scientific">Crocodylus porosus</name>
    <name type="common">Saltwater crocodile</name>
    <name type="synonym">Estuarine crocodile</name>
    <dbReference type="NCBI Taxonomy" id="8502"/>
    <lineage>
        <taxon>Eukaryota</taxon>
        <taxon>Metazoa</taxon>
        <taxon>Chordata</taxon>
        <taxon>Craniata</taxon>
        <taxon>Vertebrata</taxon>
        <taxon>Euteleostomi</taxon>
        <taxon>Archelosauria</taxon>
        <taxon>Archosauria</taxon>
        <taxon>Crocodylia</taxon>
        <taxon>Longirostres</taxon>
        <taxon>Crocodylidae</taxon>
        <taxon>Crocodylus</taxon>
    </lineage>
</organism>
<sequence length="329" mass="34615">SIHSFVVGRVRRDLSRPSRLPAHCCQLSPGGLRSAHTSRGGVVFPTIKPPPLLHPPASARAGPCSVRSALSPRQCGAAPPTLPCKSPTPLGEEAAMTYPQKGGTSCLSLRHGVSRLAGLPGPVGAAALPGAEPLAAPGPAMNPAGLSLPTMVPGSSALGLAGGGPPSPAAALVKHQRVHTGEKPYPCPVCGKTFALSSGLVLHKRIHTGERPHACPLCGKTFISSSHLALHLRSHTGERKYKCGVCGKLFLQSSHLVRHKAIHTGEKPFKCEDCGKHFGRASHLKTHKRVHTGERPFKCTQCEKAFTQKSAKLCCYGGGKKGHFFMYKK</sequence>
<dbReference type="InterPro" id="IPR036236">
    <property type="entry name" value="Znf_C2H2_sf"/>
</dbReference>
<keyword evidence="2" id="KW-0677">Repeat</keyword>
<dbReference type="PANTHER" id="PTHR19818:SF139">
    <property type="entry name" value="PAIR-RULE PROTEIN ODD-PAIRED"/>
    <property type="match status" value="1"/>
</dbReference>
<dbReference type="SUPFAM" id="SSF57667">
    <property type="entry name" value="beta-beta-alpha zinc fingers"/>
    <property type="match status" value="3"/>
</dbReference>
<evidence type="ECO:0000256" key="2">
    <source>
        <dbReference type="ARBA" id="ARBA00022737"/>
    </source>
</evidence>
<feature type="domain" description="C2H2-type" evidence="6">
    <location>
        <begin position="241"/>
        <end position="268"/>
    </location>
</feature>
<dbReference type="GO" id="GO:0045892">
    <property type="term" value="P:negative regulation of DNA-templated transcription"/>
    <property type="evidence" value="ECO:0007669"/>
    <property type="project" value="UniProtKB-ARBA"/>
</dbReference>
<dbReference type="Ensembl" id="ENSCPRT00005013284.1">
    <property type="protein sequence ID" value="ENSCPRP00005011257.1"/>
    <property type="gene ID" value="ENSCPRG00005008040.1"/>
</dbReference>
<keyword evidence="3 5" id="KW-0863">Zinc-finger</keyword>
<evidence type="ECO:0000256" key="5">
    <source>
        <dbReference type="PROSITE-ProRule" id="PRU00042"/>
    </source>
</evidence>
<feature type="domain" description="C2H2-type" evidence="6">
    <location>
        <begin position="269"/>
        <end position="296"/>
    </location>
</feature>
<gene>
    <name evidence="7" type="primary">LOC109322975</name>
</gene>
<keyword evidence="1" id="KW-0479">Metal-binding</keyword>
<dbReference type="FunFam" id="3.30.160.60:FF:000446">
    <property type="entry name" value="Zinc finger protein"/>
    <property type="match status" value="1"/>
</dbReference>
<feature type="domain" description="C2H2-type" evidence="6">
    <location>
        <begin position="185"/>
        <end position="212"/>
    </location>
</feature>
<protein>
    <submittedName>
        <fullName evidence="7">Zinc finger protein 239-like</fullName>
    </submittedName>
</protein>
<dbReference type="SMART" id="SM00355">
    <property type="entry name" value="ZnF_C2H2"/>
    <property type="match status" value="4"/>
</dbReference>
<name>A0A7M4EML4_CROPO</name>
<dbReference type="Gene3D" id="3.30.160.60">
    <property type="entry name" value="Classic Zinc Finger"/>
    <property type="match status" value="6"/>
</dbReference>
<dbReference type="GO" id="GO:0000978">
    <property type="term" value="F:RNA polymerase II cis-regulatory region sequence-specific DNA binding"/>
    <property type="evidence" value="ECO:0007669"/>
    <property type="project" value="TreeGrafter"/>
</dbReference>
<dbReference type="GO" id="GO:0005634">
    <property type="term" value="C:nucleus"/>
    <property type="evidence" value="ECO:0007669"/>
    <property type="project" value="UniProtKB-ARBA"/>
</dbReference>
<evidence type="ECO:0000313" key="8">
    <source>
        <dbReference type="Proteomes" id="UP000594220"/>
    </source>
</evidence>
<dbReference type="InterPro" id="IPR050329">
    <property type="entry name" value="GLI_C2H2-zinc-finger"/>
</dbReference>
<dbReference type="Pfam" id="PF00096">
    <property type="entry name" value="zf-C2H2"/>
    <property type="match status" value="4"/>
</dbReference>
<evidence type="ECO:0000256" key="4">
    <source>
        <dbReference type="ARBA" id="ARBA00022833"/>
    </source>
</evidence>
<dbReference type="PROSITE" id="PS50157">
    <property type="entry name" value="ZINC_FINGER_C2H2_2"/>
    <property type="match status" value="4"/>
</dbReference>
<accession>A0A7M4EML4</accession>
<dbReference type="Proteomes" id="UP000594220">
    <property type="component" value="Unplaced"/>
</dbReference>
<dbReference type="InterPro" id="IPR013087">
    <property type="entry name" value="Znf_C2H2_type"/>
</dbReference>
<dbReference type="PANTHER" id="PTHR19818">
    <property type="entry name" value="ZINC FINGER PROTEIN ZIC AND GLI"/>
    <property type="match status" value="1"/>
</dbReference>
<dbReference type="FunFam" id="3.30.160.60:FF:002239">
    <property type="entry name" value="Zinc finger protein 226"/>
    <property type="match status" value="1"/>
</dbReference>
<dbReference type="FunFam" id="3.30.160.60:FF:000690">
    <property type="entry name" value="Zinc finger protein 354C"/>
    <property type="match status" value="1"/>
</dbReference>